<dbReference type="EMBL" id="QFOI01000170">
    <property type="protein sequence ID" value="PZP48176.1"/>
    <property type="molecule type" value="Genomic_DNA"/>
</dbReference>
<protein>
    <submittedName>
        <fullName evidence="2">Conjugative transposon protein TraK</fullName>
    </submittedName>
</protein>
<keyword evidence="1" id="KW-0472">Membrane</keyword>
<evidence type="ECO:0000256" key="1">
    <source>
        <dbReference type="SAM" id="Phobius"/>
    </source>
</evidence>
<comment type="caution">
    <text evidence="2">The sequence shown here is derived from an EMBL/GenBank/DDBJ whole genome shotgun (WGS) entry which is preliminary data.</text>
</comment>
<accession>A0A2W5GQV0</accession>
<keyword evidence="1" id="KW-1133">Transmembrane helix</keyword>
<organism evidence="2 3">
    <name type="scientific">Pseudopedobacter saltans</name>
    <dbReference type="NCBI Taxonomy" id="151895"/>
    <lineage>
        <taxon>Bacteria</taxon>
        <taxon>Pseudomonadati</taxon>
        <taxon>Bacteroidota</taxon>
        <taxon>Sphingobacteriia</taxon>
        <taxon>Sphingobacteriales</taxon>
        <taxon>Sphingobacteriaceae</taxon>
        <taxon>Pseudopedobacter</taxon>
    </lineage>
</organism>
<reference evidence="2 3" key="1">
    <citation type="submission" date="2017-11" db="EMBL/GenBank/DDBJ databases">
        <title>Infants hospitalized years apart are colonized by the same room-sourced microbial strains.</title>
        <authorList>
            <person name="Brooks B."/>
            <person name="Olm M.R."/>
            <person name="Firek B.A."/>
            <person name="Baker R."/>
            <person name="Thomas B.C."/>
            <person name="Morowitz M.J."/>
            <person name="Banfield J.F."/>
        </authorList>
    </citation>
    <scope>NUCLEOTIDE SEQUENCE [LARGE SCALE GENOMIC DNA]</scope>
    <source>
        <strain evidence="2">S2_009_000_R2_76</strain>
    </source>
</reference>
<dbReference type="NCBIfam" id="TIGR03781">
    <property type="entry name" value="Bac_Flav_CT_K"/>
    <property type="match status" value="1"/>
</dbReference>
<sequence length="205" mass="23663">MFHQLKNIESAFRHLKLFTFVVVCSAATVACYAVYASYREVRAVQGKVYVISNGKLLDAVATERKENIAVELRDHVRMFHHHFFTLDPDEKANEQSLIKALYLADGTAKRQYDNLKESGFYANVVAGNVTERIQDDSIALDLNVDPYYFRYYGRQTITRPTSKVVRRIITEGYLRESSQTDNNPHGFLIERWQTLDNTDLSISKR</sequence>
<proteinExistence type="predicted"/>
<dbReference type="Proteomes" id="UP000249645">
    <property type="component" value="Unassembled WGS sequence"/>
</dbReference>
<name>A0A2W5GQV0_9SPHI</name>
<gene>
    <name evidence="2" type="primary">traK</name>
    <name evidence="2" type="ORF">DI598_10275</name>
</gene>
<dbReference type="InterPro" id="IPR022276">
    <property type="entry name" value="Conjug_transposon_TraK"/>
</dbReference>
<dbReference type="AlphaFoldDB" id="A0A2W5GQV0"/>
<feature type="transmembrane region" description="Helical" evidence="1">
    <location>
        <begin position="17"/>
        <end position="38"/>
    </location>
</feature>
<evidence type="ECO:0000313" key="3">
    <source>
        <dbReference type="Proteomes" id="UP000249645"/>
    </source>
</evidence>
<evidence type="ECO:0000313" key="2">
    <source>
        <dbReference type="EMBL" id="PZP48176.1"/>
    </source>
</evidence>
<keyword evidence="1" id="KW-0812">Transmembrane</keyword>
<dbReference type="PROSITE" id="PS51257">
    <property type="entry name" value="PROKAR_LIPOPROTEIN"/>
    <property type="match status" value="1"/>
</dbReference>